<evidence type="ECO:0000313" key="1">
    <source>
        <dbReference type="EMBL" id="KMY89770.1"/>
    </source>
</evidence>
<reference evidence="1" key="1">
    <citation type="journal article" date="2013" name="Genome Res.">
        <title>A second-generation assembly of the Drosophila simulans genome provides new insights into patterns of lineage-specific divergence.</title>
        <authorList>
            <person name="Hu T.T."/>
            <person name="Eisen M.B."/>
            <person name="Thornton K.R."/>
            <person name="Andolfatto P."/>
        </authorList>
    </citation>
    <scope>NUCLEOTIDE SEQUENCE [LARGE SCALE GENOMIC DNA]</scope>
    <source>
        <strain evidence="1">W501</strain>
    </source>
</reference>
<reference evidence="1" key="3">
    <citation type="submission" date="2015-04" db="EMBL/GenBank/DDBJ databases">
        <authorList>
            <consortium name="FlyBase"/>
        </authorList>
    </citation>
    <scope>NUCLEOTIDE SEQUENCE</scope>
    <source>
        <strain evidence="1">W501</strain>
    </source>
</reference>
<dbReference type="AlphaFoldDB" id="A0A0J9TLD8"/>
<protein>
    <submittedName>
        <fullName evidence="1">Uncharacterized protein</fullName>
    </submittedName>
</protein>
<accession>A0A0J9TLD8</accession>
<gene>
    <name evidence="1" type="primary">Dsim\GD29481</name>
    <name evidence="1" type="ORF">Dsimw501_GD29481</name>
</gene>
<dbReference type="OrthoDB" id="7860906at2759"/>
<reference evidence="1" key="2">
    <citation type="submission" date="2014-06" db="EMBL/GenBank/DDBJ databases">
        <authorList>
            <person name="Hu T."/>
            <person name="Eisen M.B."/>
            <person name="Thornton K.R."/>
            <person name="Andolfatto P."/>
        </authorList>
    </citation>
    <scope>NUCLEOTIDE SEQUENCE</scope>
    <source>
        <strain evidence="1">W501</strain>
    </source>
</reference>
<sequence>MGGGDGGSRERCKFCGPRLLGAAQFKPHNSDRSVGEISSARGLAPPAYRAWESKI</sequence>
<dbReference type="EMBL" id="CM002910">
    <property type="protein sequence ID" value="KMY89770.1"/>
    <property type="molecule type" value="Genomic_DNA"/>
</dbReference>
<proteinExistence type="predicted"/>
<name>A0A0J9TLD8_DROSI</name>
<dbReference type="Bgee" id="FBgn0270771">
    <property type="expression patterns" value="Expressed in male reproductive system and 2 other cell types or tissues"/>
</dbReference>
<dbReference type="KEGG" id="dsi:Dsimw501_GD29481"/>
<organism evidence="1">
    <name type="scientific">Drosophila simulans</name>
    <name type="common">Fruit fly</name>
    <dbReference type="NCBI Taxonomy" id="7240"/>
    <lineage>
        <taxon>Eukaryota</taxon>
        <taxon>Metazoa</taxon>
        <taxon>Ecdysozoa</taxon>
        <taxon>Arthropoda</taxon>
        <taxon>Hexapoda</taxon>
        <taxon>Insecta</taxon>
        <taxon>Pterygota</taxon>
        <taxon>Neoptera</taxon>
        <taxon>Endopterygota</taxon>
        <taxon>Diptera</taxon>
        <taxon>Brachycera</taxon>
        <taxon>Muscomorpha</taxon>
        <taxon>Ephydroidea</taxon>
        <taxon>Drosophilidae</taxon>
        <taxon>Drosophila</taxon>
        <taxon>Sophophora</taxon>
    </lineage>
</organism>
<dbReference type="Proteomes" id="UP000035880">
    <property type="component" value="Chromosome 2L"/>
</dbReference>